<feature type="region of interest" description="Disordered" evidence="1">
    <location>
        <begin position="28"/>
        <end position="80"/>
    </location>
</feature>
<evidence type="ECO:0000313" key="3">
    <source>
        <dbReference type="Proteomes" id="UP001159363"/>
    </source>
</evidence>
<evidence type="ECO:0000256" key="1">
    <source>
        <dbReference type="SAM" id="MobiDB-lite"/>
    </source>
</evidence>
<evidence type="ECO:0000313" key="2">
    <source>
        <dbReference type="EMBL" id="KAJ8870316.1"/>
    </source>
</evidence>
<keyword evidence="3" id="KW-1185">Reference proteome</keyword>
<feature type="compositionally biased region" description="Polar residues" evidence="1">
    <location>
        <begin position="42"/>
        <end position="58"/>
    </location>
</feature>
<reference evidence="2 3" key="1">
    <citation type="submission" date="2023-02" db="EMBL/GenBank/DDBJ databases">
        <title>LHISI_Scaffold_Assembly.</title>
        <authorList>
            <person name="Stuart O.P."/>
            <person name="Cleave R."/>
            <person name="Magrath M.J.L."/>
            <person name="Mikheyev A.S."/>
        </authorList>
    </citation>
    <scope>NUCLEOTIDE SEQUENCE [LARGE SCALE GENOMIC DNA]</scope>
    <source>
        <strain evidence="2">Daus_M_001</strain>
        <tissue evidence="2">Leg muscle</tissue>
    </source>
</reference>
<gene>
    <name evidence="2" type="ORF">PR048_029337</name>
</gene>
<dbReference type="EMBL" id="JARBHB010000013">
    <property type="protein sequence ID" value="KAJ8870316.1"/>
    <property type="molecule type" value="Genomic_DNA"/>
</dbReference>
<accession>A0ABQ9GG51</accession>
<organism evidence="2 3">
    <name type="scientific">Dryococelus australis</name>
    <dbReference type="NCBI Taxonomy" id="614101"/>
    <lineage>
        <taxon>Eukaryota</taxon>
        <taxon>Metazoa</taxon>
        <taxon>Ecdysozoa</taxon>
        <taxon>Arthropoda</taxon>
        <taxon>Hexapoda</taxon>
        <taxon>Insecta</taxon>
        <taxon>Pterygota</taxon>
        <taxon>Neoptera</taxon>
        <taxon>Polyneoptera</taxon>
        <taxon>Phasmatodea</taxon>
        <taxon>Verophasmatodea</taxon>
        <taxon>Anareolatae</taxon>
        <taxon>Phasmatidae</taxon>
        <taxon>Eurycanthinae</taxon>
        <taxon>Dryococelus</taxon>
    </lineage>
</organism>
<dbReference type="Proteomes" id="UP001159363">
    <property type="component" value="Chromosome 12"/>
</dbReference>
<protein>
    <submittedName>
        <fullName evidence="2">Uncharacterized protein</fullName>
    </submittedName>
</protein>
<name>A0ABQ9GG51_9NEOP</name>
<proteinExistence type="predicted"/>
<sequence>MTPTSIVTGFRRARIVPFNKSIHADFLPSQVTDRPEPPESCKQGSACESPNFEETNNEVAGRPTTDRSMQDGEEITTGSP</sequence>
<comment type="caution">
    <text evidence="2">The sequence shown here is derived from an EMBL/GenBank/DDBJ whole genome shotgun (WGS) entry which is preliminary data.</text>
</comment>